<name>A0A9Q0DCT4_9TELE</name>
<reference evidence="10" key="1">
    <citation type="submission" date="2022-07" db="EMBL/GenBank/DDBJ databases">
        <title>Chromosome-level genome of Muraenolepis orangiensis.</title>
        <authorList>
            <person name="Kim J."/>
        </authorList>
    </citation>
    <scope>NUCLEOTIDE SEQUENCE</scope>
    <source>
        <strain evidence="10">KU_S4_2022</strain>
        <tissue evidence="10">Muscle</tissue>
    </source>
</reference>
<keyword evidence="11" id="KW-1185">Reference proteome</keyword>
<comment type="similarity">
    <text evidence="2">Belongs to the NEMP family.</text>
</comment>
<dbReference type="InterPro" id="IPR019358">
    <property type="entry name" value="NEMP_fam"/>
</dbReference>
<evidence type="ECO:0000256" key="7">
    <source>
        <dbReference type="ARBA" id="ARBA00023242"/>
    </source>
</evidence>
<feature type="transmembrane region" description="Helical" evidence="8">
    <location>
        <begin position="206"/>
        <end position="224"/>
    </location>
</feature>
<sequence>MKNTNSVVAASTRLLVYVLLVFSLPQNLCKETSSKPHMIGIQNGKELVKSGTNHFCYTSQTVPDWKQTWTRIEVRVSSSKPLKVTVAEDEETLQEMDGFNFWGLVQRFIREQSNETTIAISLFSQKTCFKIAPSDDATPYTVKVISKLDVYLFSVFLAGVLLFFFSDSLSRSQIFYYSAGMSMGMFASILILIFVLARFLPKKSSFYVLLVGGWSFSFYAIQLVCRNLQIILQEHWHLAFGYVVVVGFISFAVCYRHGPLVEERSVNILTWTLQVFGLMLVYAGIQIQQVALAIIVAAFCSKNIEFPLVFALAVWRKLGLSHRIHWKRQPRRLLTEEEYLKQGEAETQKALEELRKYCTSPEVSTWKVVSRIQSPKRFADFVEGVSHLRPNEVAVHAQEYGFGGSFLEDELFDTDEEVEEDHKEDVPSFSRRY</sequence>
<keyword evidence="3 8" id="KW-0812">Transmembrane</keyword>
<accession>A0A9Q0DCT4</accession>
<evidence type="ECO:0000256" key="3">
    <source>
        <dbReference type="ARBA" id="ARBA00022692"/>
    </source>
</evidence>
<dbReference type="Proteomes" id="UP001148018">
    <property type="component" value="Unassembled WGS sequence"/>
</dbReference>
<dbReference type="Pfam" id="PF10225">
    <property type="entry name" value="NEMP"/>
    <property type="match status" value="1"/>
</dbReference>
<evidence type="ECO:0000256" key="6">
    <source>
        <dbReference type="ARBA" id="ARBA00023136"/>
    </source>
</evidence>
<evidence type="ECO:0000256" key="2">
    <source>
        <dbReference type="ARBA" id="ARBA00005748"/>
    </source>
</evidence>
<feature type="chain" id="PRO_5040470986" description="Nuclear envelope integral membrane protein 1" evidence="9">
    <location>
        <begin position="30"/>
        <end position="433"/>
    </location>
</feature>
<evidence type="ECO:0000256" key="4">
    <source>
        <dbReference type="ARBA" id="ARBA00022729"/>
    </source>
</evidence>
<feature type="transmembrane region" description="Helical" evidence="8">
    <location>
        <begin position="236"/>
        <end position="254"/>
    </location>
</feature>
<protein>
    <recommendedName>
        <fullName evidence="12">Nuclear envelope integral membrane protein 1</fullName>
    </recommendedName>
</protein>
<organism evidence="10 11">
    <name type="scientific">Muraenolepis orangiensis</name>
    <name type="common">Patagonian moray cod</name>
    <dbReference type="NCBI Taxonomy" id="630683"/>
    <lineage>
        <taxon>Eukaryota</taxon>
        <taxon>Metazoa</taxon>
        <taxon>Chordata</taxon>
        <taxon>Craniata</taxon>
        <taxon>Vertebrata</taxon>
        <taxon>Euteleostomi</taxon>
        <taxon>Actinopterygii</taxon>
        <taxon>Neopterygii</taxon>
        <taxon>Teleostei</taxon>
        <taxon>Neoteleostei</taxon>
        <taxon>Acanthomorphata</taxon>
        <taxon>Zeiogadaria</taxon>
        <taxon>Gadariae</taxon>
        <taxon>Gadiformes</taxon>
        <taxon>Muraenolepidoidei</taxon>
        <taxon>Muraenolepididae</taxon>
        <taxon>Muraenolepis</taxon>
    </lineage>
</organism>
<comment type="caution">
    <text evidence="10">The sequence shown here is derived from an EMBL/GenBank/DDBJ whole genome shotgun (WGS) entry which is preliminary data.</text>
</comment>
<evidence type="ECO:0000313" key="11">
    <source>
        <dbReference type="Proteomes" id="UP001148018"/>
    </source>
</evidence>
<evidence type="ECO:0000313" key="10">
    <source>
        <dbReference type="EMBL" id="KAJ3586079.1"/>
    </source>
</evidence>
<keyword evidence="4 9" id="KW-0732">Signal</keyword>
<proteinExistence type="inferred from homology"/>
<feature type="transmembrane region" description="Helical" evidence="8">
    <location>
        <begin position="291"/>
        <end position="315"/>
    </location>
</feature>
<feature type="transmembrane region" description="Helical" evidence="8">
    <location>
        <begin position="150"/>
        <end position="169"/>
    </location>
</feature>
<feature type="signal peptide" evidence="9">
    <location>
        <begin position="1"/>
        <end position="29"/>
    </location>
</feature>
<keyword evidence="7" id="KW-0539">Nucleus</keyword>
<dbReference type="GO" id="GO:0005637">
    <property type="term" value="C:nuclear inner membrane"/>
    <property type="evidence" value="ECO:0007669"/>
    <property type="project" value="UniProtKB-SubCell"/>
</dbReference>
<dbReference type="OrthoDB" id="509138at2759"/>
<comment type="subcellular location">
    <subcellularLocation>
        <location evidence="1">Nucleus inner membrane</location>
        <topology evidence="1">Multi-pass membrane protein</topology>
        <orientation evidence="1">Nucleoplasmic side</orientation>
    </subcellularLocation>
</comment>
<keyword evidence="5 8" id="KW-1133">Transmembrane helix</keyword>
<feature type="transmembrane region" description="Helical" evidence="8">
    <location>
        <begin position="175"/>
        <end position="199"/>
    </location>
</feature>
<dbReference type="EMBL" id="JANIIK010000117">
    <property type="protein sequence ID" value="KAJ3586079.1"/>
    <property type="molecule type" value="Genomic_DNA"/>
</dbReference>
<gene>
    <name evidence="10" type="ORF">NHX12_012480</name>
</gene>
<evidence type="ECO:0000256" key="5">
    <source>
        <dbReference type="ARBA" id="ARBA00022989"/>
    </source>
</evidence>
<dbReference type="AlphaFoldDB" id="A0A9Q0DCT4"/>
<evidence type="ECO:0000256" key="8">
    <source>
        <dbReference type="SAM" id="Phobius"/>
    </source>
</evidence>
<dbReference type="PANTHER" id="PTHR13598:SF4">
    <property type="entry name" value="NUCLEAR ENVELOPE INTEGRAL MEMBRANE PROTEIN 1"/>
    <property type="match status" value="1"/>
</dbReference>
<feature type="transmembrane region" description="Helical" evidence="8">
    <location>
        <begin position="266"/>
        <end position="285"/>
    </location>
</feature>
<dbReference type="PANTHER" id="PTHR13598">
    <property type="entry name" value="AT07567P-RELATED"/>
    <property type="match status" value="1"/>
</dbReference>
<keyword evidence="6 8" id="KW-0472">Membrane</keyword>
<evidence type="ECO:0008006" key="12">
    <source>
        <dbReference type="Google" id="ProtNLM"/>
    </source>
</evidence>
<evidence type="ECO:0000256" key="1">
    <source>
        <dbReference type="ARBA" id="ARBA00004575"/>
    </source>
</evidence>
<evidence type="ECO:0000256" key="9">
    <source>
        <dbReference type="SAM" id="SignalP"/>
    </source>
</evidence>